<organism evidence="3 4">
    <name type="scientific">Metaclostridioides mangenotii</name>
    <dbReference type="NCBI Taxonomy" id="1540"/>
    <lineage>
        <taxon>Bacteria</taxon>
        <taxon>Bacillati</taxon>
        <taxon>Bacillota</taxon>
        <taxon>Clostridia</taxon>
        <taxon>Peptostreptococcales</taxon>
        <taxon>Peptostreptococcaceae</taxon>
        <taxon>Metaclostridioides</taxon>
    </lineage>
</organism>
<comment type="similarity">
    <text evidence="1">Belongs to the short-chain dehydrogenases/reductases (SDR) family.</text>
</comment>
<evidence type="ECO:0000256" key="2">
    <source>
        <dbReference type="ARBA" id="ARBA00023002"/>
    </source>
</evidence>
<dbReference type="PANTHER" id="PTHR42760">
    <property type="entry name" value="SHORT-CHAIN DEHYDROGENASES/REDUCTASES FAMILY MEMBER"/>
    <property type="match status" value="1"/>
</dbReference>
<proteinExistence type="inferred from homology"/>
<dbReference type="Proteomes" id="UP000767291">
    <property type="component" value="Unassembled WGS sequence"/>
</dbReference>
<protein>
    <submittedName>
        <fullName evidence="3">Gluconate 5-dehydrogenase</fullName>
        <ecNumber evidence="3">1.1.1.69</ecNumber>
    </submittedName>
</protein>
<keyword evidence="4" id="KW-1185">Reference proteome</keyword>
<dbReference type="GO" id="GO:0008874">
    <property type="term" value="F:gluconate 5-dehydrogenase activity"/>
    <property type="evidence" value="ECO:0007669"/>
    <property type="project" value="UniProtKB-EC"/>
</dbReference>
<evidence type="ECO:0000313" key="4">
    <source>
        <dbReference type="Proteomes" id="UP000767291"/>
    </source>
</evidence>
<dbReference type="EMBL" id="JAGGJX010000001">
    <property type="protein sequence ID" value="MBP1854780.1"/>
    <property type="molecule type" value="Genomic_DNA"/>
</dbReference>
<evidence type="ECO:0000256" key="1">
    <source>
        <dbReference type="ARBA" id="ARBA00006484"/>
    </source>
</evidence>
<accession>A0ABS4EA14</accession>
<dbReference type="PRINTS" id="PR00080">
    <property type="entry name" value="SDRFAMILY"/>
</dbReference>
<dbReference type="RefSeq" id="WP_209456237.1">
    <property type="nucleotide sequence ID" value="NZ_BAAACS010000013.1"/>
</dbReference>
<dbReference type="PRINTS" id="PR00081">
    <property type="entry name" value="GDHRDH"/>
</dbReference>
<dbReference type="PANTHER" id="PTHR42760:SF133">
    <property type="entry name" value="3-OXOACYL-[ACYL-CARRIER-PROTEIN] REDUCTASE"/>
    <property type="match status" value="1"/>
</dbReference>
<sequence length="255" mass="27472">MNSLFDLSGKVAVITGASSGLGIQFTKALAGQGADVAILARRKEKLDELSKEISSTGRKCLAIKCDITDEEEVINAVNEIKDYYGKIDILVNNAGVANAKKAEEQTLDEWNTVVDANLTGVYLMAREVGKVMIDNKYGKIINLGSIHSNLAIGTNTISSYCATKGAVQMLTKSLASEWAKHNITVNAIGPAYFESEMTKRAVENDAFNEFVKFRSPMGRIGKPGELNGALIYFASDASSYTTGQLLNVDGGWNTI</sequence>
<gene>
    <name evidence="3" type="ORF">J2Z43_001170</name>
</gene>
<dbReference type="Pfam" id="PF13561">
    <property type="entry name" value="adh_short_C2"/>
    <property type="match status" value="1"/>
</dbReference>
<name>A0ABS4EA14_9FIRM</name>
<dbReference type="InterPro" id="IPR036291">
    <property type="entry name" value="NAD(P)-bd_dom_sf"/>
</dbReference>
<comment type="caution">
    <text evidence="3">The sequence shown here is derived from an EMBL/GenBank/DDBJ whole genome shotgun (WGS) entry which is preliminary data.</text>
</comment>
<keyword evidence="2 3" id="KW-0560">Oxidoreductase</keyword>
<dbReference type="InterPro" id="IPR002347">
    <property type="entry name" value="SDR_fam"/>
</dbReference>
<dbReference type="SUPFAM" id="SSF51735">
    <property type="entry name" value="NAD(P)-binding Rossmann-fold domains"/>
    <property type="match status" value="1"/>
</dbReference>
<dbReference type="EC" id="1.1.1.69" evidence="3"/>
<reference evidence="3 4" key="1">
    <citation type="submission" date="2021-03" db="EMBL/GenBank/DDBJ databases">
        <title>Genomic Encyclopedia of Type Strains, Phase IV (KMG-IV): sequencing the most valuable type-strain genomes for metagenomic binning, comparative biology and taxonomic classification.</title>
        <authorList>
            <person name="Goeker M."/>
        </authorList>
    </citation>
    <scope>NUCLEOTIDE SEQUENCE [LARGE SCALE GENOMIC DNA]</scope>
    <source>
        <strain evidence="3 4">DSM 1289</strain>
    </source>
</reference>
<evidence type="ECO:0000313" key="3">
    <source>
        <dbReference type="EMBL" id="MBP1854780.1"/>
    </source>
</evidence>
<dbReference type="NCBIfam" id="NF005559">
    <property type="entry name" value="PRK07231.1"/>
    <property type="match status" value="1"/>
</dbReference>
<dbReference type="Gene3D" id="3.40.50.720">
    <property type="entry name" value="NAD(P)-binding Rossmann-like Domain"/>
    <property type="match status" value="1"/>
</dbReference>